<evidence type="ECO:0000313" key="3">
    <source>
        <dbReference type="Proteomes" id="UP000490800"/>
    </source>
</evidence>
<reference evidence="2 3" key="1">
    <citation type="journal article" date="2019" name="Microorganisms">
        <title>Paenibacillus lutrae sp. nov., A Chitinolytic Species Isolated from A River Otter in Castril Natural Park, Granada, Spain.</title>
        <authorList>
            <person name="Rodriguez M."/>
            <person name="Reina J.C."/>
            <person name="Bejar V."/>
            <person name="Llamas I."/>
        </authorList>
    </citation>
    <scope>NUCLEOTIDE SEQUENCE [LARGE SCALE GENOMIC DNA]</scope>
    <source>
        <strain evidence="2 3">N10</strain>
    </source>
</reference>
<feature type="compositionally biased region" description="Gly residues" evidence="1">
    <location>
        <begin position="1"/>
        <end position="19"/>
    </location>
</feature>
<sequence length="96" mass="10141">MIKKGNGNGSGNGNGNGNGKKGKKKASSAQLTPQQIAVVVGLLTNALEVLSVLIDKDQNIQIVLQGSIRKKTKADRLAEELDEVSVGDLIEAFIRK</sequence>
<keyword evidence="3" id="KW-1185">Reference proteome</keyword>
<gene>
    <name evidence="2" type="ORF">EDM21_17750</name>
</gene>
<name>A0A7X3K0K4_9BACL</name>
<dbReference type="RefSeq" id="WP_157337659.1">
    <property type="nucleotide sequence ID" value="NZ_RHLK01000011.1"/>
</dbReference>
<dbReference type="Proteomes" id="UP000490800">
    <property type="component" value="Unassembled WGS sequence"/>
</dbReference>
<feature type="region of interest" description="Disordered" evidence="1">
    <location>
        <begin position="1"/>
        <end position="29"/>
    </location>
</feature>
<evidence type="ECO:0000313" key="2">
    <source>
        <dbReference type="EMBL" id="MVP01344.1"/>
    </source>
</evidence>
<accession>A0A7X3K0K4</accession>
<organism evidence="2 3">
    <name type="scientific">Paenibacillus lutrae</name>
    <dbReference type="NCBI Taxonomy" id="2078573"/>
    <lineage>
        <taxon>Bacteria</taxon>
        <taxon>Bacillati</taxon>
        <taxon>Bacillota</taxon>
        <taxon>Bacilli</taxon>
        <taxon>Bacillales</taxon>
        <taxon>Paenibacillaceae</taxon>
        <taxon>Paenibacillus</taxon>
    </lineage>
</organism>
<dbReference type="AlphaFoldDB" id="A0A7X3K0K4"/>
<proteinExistence type="predicted"/>
<evidence type="ECO:0000256" key="1">
    <source>
        <dbReference type="SAM" id="MobiDB-lite"/>
    </source>
</evidence>
<dbReference type="OrthoDB" id="2942742at2"/>
<protein>
    <submittedName>
        <fullName evidence="2">Uncharacterized protein</fullName>
    </submittedName>
</protein>
<dbReference type="EMBL" id="RHLK01000011">
    <property type="protein sequence ID" value="MVP01344.1"/>
    <property type="molecule type" value="Genomic_DNA"/>
</dbReference>
<comment type="caution">
    <text evidence="2">The sequence shown here is derived from an EMBL/GenBank/DDBJ whole genome shotgun (WGS) entry which is preliminary data.</text>
</comment>